<feature type="non-terminal residue" evidence="1">
    <location>
        <position position="1"/>
    </location>
</feature>
<dbReference type="GO" id="GO:0031416">
    <property type="term" value="C:NatB complex"/>
    <property type="evidence" value="ECO:0007669"/>
    <property type="project" value="TreeGrafter"/>
</dbReference>
<sequence length="260" mass="28786">MAPEPRGSWHDGMVNELFGSLFGGSGIGGVLTEAVASNGALDASNWGQIEIPTDGLKLFEKQDFLKKSTKMQAQQELLQILDAIETGKYKSAFTLATKASKKYKDLTVLKAMLAYAADRTGRSFEALTLCSELLAVRPAITDDLTLQLVSQILRFNKKPKDIITLYANATNAAPQNLEYANHYFMALVRAGDDQLFKTMQQVALKMQKTFKDSKYFFWAVTAIYLQGVSAASTGSTNIFFTLAEKMLEKAVLEKKFTNFE</sequence>
<dbReference type="EMBL" id="JADGJH010002817">
    <property type="protein sequence ID" value="KAJ3094654.1"/>
    <property type="molecule type" value="Genomic_DNA"/>
</dbReference>
<accession>A0AAD5XCU8</accession>
<dbReference type="PANTHER" id="PTHR22767">
    <property type="entry name" value="N-TERMINAL ACETYLTRANSFERASE-RELATED"/>
    <property type="match status" value="1"/>
</dbReference>
<dbReference type="Gene3D" id="1.25.40.1040">
    <property type="match status" value="1"/>
</dbReference>
<keyword evidence="2" id="KW-1185">Reference proteome</keyword>
<evidence type="ECO:0000313" key="2">
    <source>
        <dbReference type="Proteomes" id="UP001211907"/>
    </source>
</evidence>
<dbReference type="Proteomes" id="UP001211907">
    <property type="component" value="Unassembled WGS sequence"/>
</dbReference>
<name>A0AAD5XCU8_9FUNG</name>
<gene>
    <name evidence="1" type="primary">NAA25_2</name>
    <name evidence="1" type="ORF">HK100_006067</name>
</gene>
<comment type="caution">
    <text evidence="1">The sequence shown here is derived from an EMBL/GenBank/DDBJ whole genome shotgun (WGS) entry which is preliminary data.</text>
</comment>
<protein>
    <submittedName>
        <fullName evidence="1">N-alpha-acetyltransferase 25, NatB auxiliary subunit</fullName>
    </submittedName>
</protein>
<dbReference type="InterPro" id="IPR011990">
    <property type="entry name" value="TPR-like_helical_dom_sf"/>
</dbReference>
<proteinExistence type="predicted"/>
<dbReference type="PANTHER" id="PTHR22767:SF3">
    <property type="entry name" value="N-ALPHA-ACETYLTRANSFERASE 25, NATB AUXILIARY SUBUNIT"/>
    <property type="match status" value="1"/>
</dbReference>
<dbReference type="AlphaFoldDB" id="A0AAD5XCU8"/>
<evidence type="ECO:0000313" key="1">
    <source>
        <dbReference type="EMBL" id="KAJ3094654.1"/>
    </source>
</evidence>
<reference evidence="1" key="1">
    <citation type="submission" date="2020-05" db="EMBL/GenBank/DDBJ databases">
        <title>Phylogenomic resolution of chytrid fungi.</title>
        <authorList>
            <person name="Stajich J.E."/>
            <person name="Amses K."/>
            <person name="Simmons R."/>
            <person name="Seto K."/>
            <person name="Myers J."/>
            <person name="Bonds A."/>
            <person name="Quandt C.A."/>
            <person name="Barry K."/>
            <person name="Liu P."/>
            <person name="Grigoriev I."/>
            <person name="Longcore J.E."/>
            <person name="James T.Y."/>
        </authorList>
    </citation>
    <scope>NUCLEOTIDE SEQUENCE</scope>
    <source>
        <strain evidence="1">JEL0513</strain>
    </source>
</reference>
<organism evidence="1 2">
    <name type="scientific">Physocladia obscura</name>
    <dbReference type="NCBI Taxonomy" id="109957"/>
    <lineage>
        <taxon>Eukaryota</taxon>
        <taxon>Fungi</taxon>
        <taxon>Fungi incertae sedis</taxon>
        <taxon>Chytridiomycota</taxon>
        <taxon>Chytridiomycota incertae sedis</taxon>
        <taxon>Chytridiomycetes</taxon>
        <taxon>Chytridiales</taxon>
        <taxon>Chytriomycetaceae</taxon>
        <taxon>Physocladia</taxon>
    </lineage>
</organism>
<dbReference type="SUPFAM" id="SSF48452">
    <property type="entry name" value="TPR-like"/>
    <property type="match status" value="1"/>
</dbReference>